<evidence type="ECO:0000313" key="1">
    <source>
        <dbReference type="EMBL" id="MPN15791.1"/>
    </source>
</evidence>
<accession>A0A645FN09</accession>
<organism evidence="1">
    <name type="scientific">bioreactor metagenome</name>
    <dbReference type="NCBI Taxonomy" id="1076179"/>
    <lineage>
        <taxon>unclassified sequences</taxon>
        <taxon>metagenomes</taxon>
        <taxon>ecological metagenomes</taxon>
    </lineage>
</organism>
<protein>
    <submittedName>
        <fullName evidence="1">Uncharacterized protein</fullName>
    </submittedName>
</protein>
<name>A0A645FN09_9ZZZZ</name>
<sequence length="187" mass="20885">MDDGAVRRISKFHMIEDHLGIFRIARPQFTFFILHFGLPQKPKDPLASSCGRLQTGGGVCHMCQRLREQLYIHDKGHDGPEINHSPLLHEGARHADCDISEIPHKLHRRHHDSAVKLTFPVIVEKQAVQPCKFPAGLILAAVCLHDGMPGVNLLYMPVELSQVPLATHKILLRVGDDVPHCSKSDKA</sequence>
<dbReference type="AlphaFoldDB" id="A0A645FN09"/>
<comment type="caution">
    <text evidence="1">The sequence shown here is derived from an EMBL/GenBank/DDBJ whole genome shotgun (WGS) entry which is preliminary data.</text>
</comment>
<proteinExistence type="predicted"/>
<dbReference type="EMBL" id="VSSQ01062648">
    <property type="protein sequence ID" value="MPN15791.1"/>
    <property type="molecule type" value="Genomic_DNA"/>
</dbReference>
<reference evidence="1" key="1">
    <citation type="submission" date="2019-08" db="EMBL/GenBank/DDBJ databases">
        <authorList>
            <person name="Kucharzyk K."/>
            <person name="Murdoch R.W."/>
            <person name="Higgins S."/>
            <person name="Loffler F."/>
        </authorList>
    </citation>
    <scope>NUCLEOTIDE SEQUENCE</scope>
</reference>
<gene>
    <name evidence="1" type="ORF">SDC9_163127</name>
</gene>